<dbReference type="Pfam" id="PF04238">
    <property type="entry name" value="DUF420"/>
    <property type="match status" value="1"/>
</dbReference>
<organism evidence="2">
    <name type="scientific">marine metagenome</name>
    <dbReference type="NCBI Taxonomy" id="408172"/>
    <lineage>
        <taxon>unclassified sequences</taxon>
        <taxon>metagenomes</taxon>
        <taxon>ecological metagenomes</taxon>
    </lineage>
</organism>
<feature type="transmembrane region" description="Helical" evidence="1">
    <location>
        <begin position="40"/>
        <end position="62"/>
    </location>
</feature>
<sequence>MFNGVHSLPAVNATLNAISTIFLVAGYIMIRQRRPGVHKVCMLGAFGCSMLFLTSYLIYHYYVGSVSFPGSGLIRPLYFSILISHVTLAVLVPPLAIMTLWRAWKERFQAHARLARWTLPIWLYVSVTGVLVYLMLYQLY</sequence>
<accession>A0A381ZEN6</accession>
<keyword evidence="1" id="KW-0812">Transmembrane</keyword>
<keyword evidence="1" id="KW-0472">Membrane</keyword>
<dbReference type="EMBL" id="UINC01020894">
    <property type="protein sequence ID" value="SVA87292.1"/>
    <property type="molecule type" value="Genomic_DNA"/>
</dbReference>
<gene>
    <name evidence="2" type="ORF">METZ01_LOCUS140146</name>
</gene>
<evidence type="ECO:0000313" key="2">
    <source>
        <dbReference type="EMBL" id="SVA87292.1"/>
    </source>
</evidence>
<dbReference type="PANTHER" id="PTHR37692:SF1">
    <property type="entry name" value="DUF420 DOMAIN-CONTAINING PROTEIN"/>
    <property type="match status" value="1"/>
</dbReference>
<evidence type="ECO:0008006" key="3">
    <source>
        <dbReference type="Google" id="ProtNLM"/>
    </source>
</evidence>
<reference evidence="2" key="1">
    <citation type="submission" date="2018-05" db="EMBL/GenBank/DDBJ databases">
        <authorList>
            <person name="Lanie J.A."/>
            <person name="Ng W.-L."/>
            <person name="Kazmierczak K.M."/>
            <person name="Andrzejewski T.M."/>
            <person name="Davidsen T.M."/>
            <person name="Wayne K.J."/>
            <person name="Tettelin H."/>
            <person name="Glass J.I."/>
            <person name="Rusch D."/>
            <person name="Podicherti R."/>
            <person name="Tsui H.-C.T."/>
            <person name="Winkler M.E."/>
        </authorList>
    </citation>
    <scope>NUCLEOTIDE SEQUENCE</scope>
</reference>
<dbReference type="PANTHER" id="PTHR37692">
    <property type="entry name" value="HYPOTHETICAL MEMBRANE SPANNING PROTEIN"/>
    <property type="match status" value="1"/>
</dbReference>
<evidence type="ECO:0000256" key="1">
    <source>
        <dbReference type="SAM" id="Phobius"/>
    </source>
</evidence>
<dbReference type="InterPro" id="IPR007352">
    <property type="entry name" value="DUF420"/>
</dbReference>
<protein>
    <recommendedName>
        <fullName evidence="3">DUF420 domain-containing protein</fullName>
    </recommendedName>
</protein>
<dbReference type="AlphaFoldDB" id="A0A381ZEN6"/>
<feature type="transmembrane region" description="Helical" evidence="1">
    <location>
        <begin position="6"/>
        <end position="28"/>
    </location>
</feature>
<proteinExistence type="predicted"/>
<feature type="transmembrane region" description="Helical" evidence="1">
    <location>
        <begin position="77"/>
        <end position="101"/>
    </location>
</feature>
<name>A0A381ZEN6_9ZZZZ</name>
<keyword evidence="1" id="KW-1133">Transmembrane helix</keyword>
<feature type="transmembrane region" description="Helical" evidence="1">
    <location>
        <begin position="121"/>
        <end position="139"/>
    </location>
</feature>